<proteinExistence type="predicted"/>
<sequence>MAGQADISSILAALAQRPASNPAQPPQQGPPGGMPQGYPQNLGPAQMPTPSLGGFPLPQPSSSGSVDLSAIRPVNTGSVSIAEAIAKAKSIAADRGISYDNRPPQQQIHNQPPRGDPRLAGRPPYQQSRSRSRSPPRRDNFRGNFNPYRDERRDADRRDRGYNNRDRSHSPGPRGGRGNFSPGPGARGGPRSPTSRAPPGDSDTISVKSALVGLIIGRNGENLRRVESESGARVQFIPAKEPNAVNRQCTISGPPQARELAKQEIFRVMDENGGSVPPERGPPMSRQQQPMMQQSRDQQPALREGENSVQIMVPDKTVGLIIGRGGETIRDLQERSGCHVNIVSENKSINGMRPVNLIGTPDAARIAKEMILEIVESDVRPPPGHPNHQPAQQMDSRGPAPFDPYRGAMNNDRGGADKITEEIYVPSEAVGMIIGKGGETIKEMQATTGCKINVGQPEQPDVQRRIGLVGSRSAIDEAKGAIWEKVDTVQQRDRNGGAREQRAPRNDTYGGNNQYSQQPQQQAYGQMPMGGAAQAMSALQGMSATPQQAPASDPNAADPYAPYGGYQAYCAMWYAALAQNGQGGQGQPQMPPQ</sequence>
<keyword evidence="2" id="KW-0694">RNA-binding</keyword>
<feature type="region of interest" description="Disordered" evidence="3">
    <location>
        <begin position="379"/>
        <end position="404"/>
    </location>
</feature>
<evidence type="ECO:0000256" key="1">
    <source>
        <dbReference type="ARBA" id="ARBA00022737"/>
    </source>
</evidence>
<gene>
    <name evidence="5" type="ORF">M438DRAFT_375283</name>
</gene>
<dbReference type="InterPro" id="IPR004087">
    <property type="entry name" value="KH_dom"/>
</dbReference>
<dbReference type="Pfam" id="PF00013">
    <property type="entry name" value="KH_1"/>
    <property type="match status" value="3"/>
</dbReference>
<keyword evidence="1" id="KW-0677">Repeat</keyword>
<feature type="compositionally biased region" description="Polar residues" evidence="3">
    <location>
        <begin position="540"/>
        <end position="550"/>
    </location>
</feature>
<feature type="domain" description="K Homology" evidence="4">
    <location>
        <begin position="305"/>
        <end position="376"/>
    </location>
</feature>
<dbReference type="AlphaFoldDB" id="A0A074XDI5"/>
<feature type="region of interest" description="Disordered" evidence="3">
    <location>
        <begin position="1"/>
        <end position="69"/>
    </location>
</feature>
<feature type="region of interest" description="Disordered" evidence="3">
    <location>
        <begin position="486"/>
        <end position="559"/>
    </location>
</feature>
<organism evidence="5 6">
    <name type="scientific">Aureobasidium pullulans EXF-150</name>
    <dbReference type="NCBI Taxonomy" id="1043002"/>
    <lineage>
        <taxon>Eukaryota</taxon>
        <taxon>Fungi</taxon>
        <taxon>Dikarya</taxon>
        <taxon>Ascomycota</taxon>
        <taxon>Pezizomycotina</taxon>
        <taxon>Dothideomycetes</taxon>
        <taxon>Dothideomycetidae</taxon>
        <taxon>Dothideales</taxon>
        <taxon>Saccotheciaceae</taxon>
        <taxon>Aureobasidium</taxon>
    </lineage>
</organism>
<dbReference type="RefSeq" id="XP_029759665.1">
    <property type="nucleotide sequence ID" value="XM_029908566.1"/>
</dbReference>
<name>A0A074XDI5_AURPU</name>
<feature type="compositionally biased region" description="Pro residues" evidence="3">
    <location>
        <begin position="23"/>
        <end position="33"/>
    </location>
</feature>
<evidence type="ECO:0000256" key="3">
    <source>
        <dbReference type="SAM" id="MobiDB-lite"/>
    </source>
</evidence>
<feature type="compositionally biased region" description="Basic and acidic residues" evidence="3">
    <location>
        <begin position="148"/>
        <end position="169"/>
    </location>
</feature>
<feature type="region of interest" description="Disordered" evidence="3">
    <location>
        <begin position="95"/>
        <end position="205"/>
    </location>
</feature>
<dbReference type="InterPro" id="IPR036612">
    <property type="entry name" value="KH_dom_type_1_sf"/>
</dbReference>
<feature type="region of interest" description="Disordered" evidence="3">
    <location>
        <begin position="272"/>
        <end position="298"/>
    </location>
</feature>
<dbReference type="HOGENOM" id="CLU_025201_0_0_1"/>
<dbReference type="CDD" id="cd00105">
    <property type="entry name" value="KH-I"/>
    <property type="match status" value="2"/>
</dbReference>
<evidence type="ECO:0000259" key="4">
    <source>
        <dbReference type="SMART" id="SM00322"/>
    </source>
</evidence>
<dbReference type="PANTHER" id="PTHR10288">
    <property type="entry name" value="KH DOMAIN CONTAINING RNA BINDING PROTEIN"/>
    <property type="match status" value="1"/>
</dbReference>
<dbReference type="STRING" id="1043002.A0A074XDI5"/>
<feature type="domain" description="K Homology" evidence="4">
    <location>
        <begin position="199"/>
        <end position="270"/>
    </location>
</feature>
<dbReference type="GO" id="GO:0003723">
    <property type="term" value="F:RNA binding"/>
    <property type="evidence" value="ECO:0007669"/>
    <property type="project" value="UniProtKB-UniRule"/>
</dbReference>
<dbReference type="Gene3D" id="3.30.1370.10">
    <property type="entry name" value="K Homology domain, type 1"/>
    <property type="match status" value="3"/>
</dbReference>
<dbReference type="PROSITE" id="PS50084">
    <property type="entry name" value="KH_TYPE_1"/>
    <property type="match status" value="3"/>
</dbReference>
<protein>
    <submittedName>
        <fullName evidence="5">Eukaryotic type KH-domain (KH-domain type I)</fullName>
    </submittedName>
</protein>
<feature type="domain" description="K Homology" evidence="4">
    <location>
        <begin position="417"/>
        <end position="487"/>
    </location>
</feature>
<feature type="compositionally biased region" description="Low complexity" evidence="3">
    <location>
        <begin position="282"/>
        <end position="298"/>
    </location>
</feature>
<reference evidence="5 6" key="1">
    <citation type="journal article" date="2014" name="BMC Genomics">
        <title>Genome sequencing of four Aureobasidium pullulans varieties: biotechnological potential, stress tolerance, and description of new species.</title>
        <authorList>
            <person name="Gostin Ar C."/>
            <person name="Ohm R.A."/>
            <person name="Kogej T."/>
            <person name="Sonjak S."/>
            <person name="Turk M."/>
            <person name="Zajc J."/>
            <person name="Zalar P."/>
            <person name="Grube M."/>
            <person name="Sun H."/>
            <person name="Han J."/>
            <person name="Sharma A."/>
            <person name="Chiniquy J."/>
            <person name="Ngan C.Y."/>
            <person name="Lipzen A."/>
            <person name="Barry K."/>
            <person name="Grigoriev I.V."/>
            <person name="Gunde-Cimerman N."/>
        </authorList>
    </citation>
    <scope>NUCLEOTIDE SEQUENCE [LARGE SCALE GENOMIC DNA]</scope>
    <source>
        <strain evidence="5 6">EXF-150</strain>
    </source>
</reference>
<evidence type="ECO:0000256" key="2">
    <source>
        <dbReference type="PROSITE-ProRule" id="PRU00117"/>
    </source>
</evidence>
<dbReference type="GeneID" id="40750872"/>
<evidence type="ECO:0000313" key="6">
    <source>
        <dbReference type="Proteomes" id="UP000030706"/>
    </source>
</evidence>
<keyword evidence="6" id="KW-1185">Reference proteome</keyword>
<feature type="compositionally biased region" description="Basic and acidic residues" evidence="3">
    <location>
        <begin position="486"/>
        <end position="505"/>
    </location>
</feature>
<evidence type="ECO:0000313" key="5">
    <source>
        <dbReference type="EMBL" id="KEQ83478.1"/>
    </source>
</evidence>
<dbReference type="Proteomes" id="UP000030706">
    <property type="component" value="Unassembled WGS sequence"/>
</dbReference>
<feature type="compositionally biased region" description="Low complexity" evidence="3">
    <location>
        <begin position="510"/>
        <end position="538"/>
    </location>
</feature>
<dbReference type="EMBL" id="KL584984">
    <property type="protein sequence ID" value="KEQ83478.1"/>
    <property type="molecule type" value="Genomic_DNA"/>
</dbReference>
<accession>A0A074XDI5</accession>
<dbReference type="OrthoDB" id="5204190at2759"/>
<dbReference type="SMART" id="SM00322">
    <property type="entry name" value="KH"/>
    <property type="match status" value="3"/>
</dbReference>
<dbReference type="InterPro" id="IPR004088">
    <property type="entry name" value="KH_dom_type_1"/>
</dbReference>
<dbReference type="SUPFAM" id="SSF54791">
    <property type="entry name" value="Eukaryotic type KH-domain (KH-domain type I)"/>
    <property type="match status" value="3"/>
</dbReference>
<feature type="compositionally biased region" description="Low complexity" evidence="3">
    <location>
        <begin position="181"/>
        <end position="195"/>
    </location>
</feature>